<name>A0A1L5PAL3_RHIET</name>
<dbReference type="Pfam" id="PF06414">
    <property type="entry name" value="Zeta_toxin"/>
    <property type="match status" value="1"/>
</dbReference>
<reference evidence="5 6" key="1">
    <citation type="submission" date="2016-09" db="EMBL/GenBank/DDBJ databases">
        <title>The complete genome sequences of Rhizobium gallicum, symbiovars gallicum and phaseoli, symbionts associated to common bean (Phaseolus vulgaris).</title>
        <authorList>
            <person name="Bustos P."/>
            <person name="Santamaria R.I."/>
            <person name="Perez-Carrascal O.M."/>
            <person name="Juarez S."/>
            <person name="Lozano L."/>
            <person name="Martinez-Flores I."/>
            <person name="Martinez-Romero E."/>
            <person name="Cevallos M."/>
            <person name="Romero D."/>
            <person name="Davila G."/>
            <person name="Gonzalez V."/>
        </authorList>
    </citation>
    <scope>NUCLEOTIDE SEQUENCE [LARGE SCALE GENOMIC DNA]</scope>
    <source>
        <strain evidence="5 6">8C-3</strain>
        <plasmid evidence="6">Plasmid prsp8c3a</plasmid>
    </source>
</reference>
<evidence type="ECO:0000313" key="6">
    <source>
        <dbReference type="Proteomes" id="UP000185109"/>
    </source>
</evidence>
<dbReference type="Gene3D" id="3.40.50.300">
    <property type="entry name" value="P-loop containing nucleotide triphosphate hydrolases"/>
    <property type="match status" value="1"/>
</dbReference>
<feature type="region of interest" description="Disordered" evidence="3">
    <location>
        <begin position="399"/>
        <end position="475"/>
    </location>
</feature>
<feature type="domain" description="Zeta toxin" evidence="4">
    <location>
        <begin position="43"/>
        <end position="231"/>
    </location>
</feature>
<dbReference type="GO" id="GO:0016301">
    <property type="term" value="F:kinase activity"/>
    <property type="evidence" value="ECO:0007669"/>
    <property type="project" value="InterPro"/>
</dbReference>
<protein>
    <submittedName>
        <fullName evidence="5">Zeta toxin domain-containing protein</fullName>
    </submittedName>
</protein>
<evidence type="ECO:0000256" key="1">
    <source>
        <dbReference type="ARBA" id="ARBA00022741"/>
    </source>
</evidence>
<dbReference type="AlphaFoldDB" id="A0A1L5PAL3"/>
<geneLocation type="plasmid" evidence="6">
    <name>prsp8c3a</name>
</geneLocation>
<evidence type="ECO:0000259" key="4">
    <source>
        <dbReference type="Pfam" id="PF06414"/>
    </source>
</evidence>
<keyword evidence="2" id="KW-0067">ATP-binding</keyword>
<sequence length="475" mass="52852">MEKLNEIFKNFQSNGPMALSKDMAISIYENRIIPDLGVKEQTGQALKQPTHITVAGEPGSGKSTAIKQAEMGLSGPTQKCCGDDFVAYVPGYIELAEVLPDQALTWGRDADPGFGRELLSRAARMRANVISERAVPDSSAASTDYWKKQGYRTELHVIATPSYQSWTGVVARADEALRRNGHIGTNVVMSRDIHADCYGGWAYAVFEAEQKKQYDRIVITRRDGIIMYDNELVRQQDGSTQWKEVTQGLDTLLLERHREIDDTAAKKSIESWNKSATNNLLNKHFGSYIDLKSDQQMHTRYLANPASRVDIFNKDRKYSKDVLNSWKKRIGGDLNRYSEIAKRFDLSKEFDAKLRQYRDATFGIADQRHAGTAGIAYLGQGPQAAATAKRKRDFGQLAQGSIETGRTGPSLKRLRLPPDVRSGIDQQSGPGQRPNNDATITYPAQSVMPAVPRAAQGSKQRPALNVRSRAEGNNR</sequence>
<keyword evidence="5" id="KW-0614">Plasmid</keyword>
<accession>A0A1L5PAL3</accession>
<dbReference type="EMBL" id="CP017242">
    <property type="protein sequence ID" value="APO77133.1"/>
    <property type="molecule type" value="Genomic_DNA"/>
</dbReference>
<feature type="compositionally biased region" description="Polar residues" evidence="3">
    <location>
        <begin position="424"/>
        <end position="444"/>
    </location>
</feature>
<evidence type="ECO:0000256" key="3">
    <source>
        <dbReference type="SAM" id="MobiDB-lite"/>
    </source>
</evidence>
<dbReference type="SUPFAM" id="SSF52540">
    <property type="entry name" value="P-loop containing nucleoside triphosphate hydrolases"/>
    <property type="match status" value="1"/>
</dbReference>
<gene>
    <name evidence="5" type="ORF">AM571_PA00249</name>
</gene>
<evidence type="ECO:0000256" key="2">
    <source>
        <dbReference type="ARBA" id="ARBA00022840"/>
    </source>
</evidence>
<proteinExistence type="predicted"/>
<evidence type="ECO:0000313" key="5">
    <source>
        <dbReference type="EMBL" id="APO77133.1"/>
    </source>
</evidence>
<dbReference type="InterPro" id="IPR027417">
    <property type="entry name" value="P-loop_NTPase"/>
</dbReference>
<dbReference type="Proteomes" id="UP000185109">
    <property type="component" value="Plasmid pRsp8C3a"/>
</dbReference>
<organism evidence="5 6">
    <name type="scientific">Rhizobium etli 8C-3</name>
    <dbReference type="NCBI Taxonomy" id="538025"/>
    <lineage>
        <taxon>Bacteria</taxon>
        <taxon>Pseudomonadati</taxon>
        <taxon>Pseudomonadota</taxon>
        <taxon>Alphaproteobacteria</taxon>
        <taxon>Hyphomicrobiales</taxon>
        <taxon>Rhizobiaceae</taxon>
        <taxon>Rhizobium/Agrobacterium group</taxon>
        <taxon>Rhizobium</taxon>
    </lineage>
</organism>
<dbReference type="GO" id="GO:0005524">
    <property type="term" value="F:ATP binding"/>
    <property type="evidence" value="ECO:0007669"/>
    <property type="project" value="UniProtKB-KW"/>
</dbReference>
<dbReference type="InterPro" id="IPR010488">
    <property type="entry name" value="Zeta_toxin_domain"/>
</dbReference>
<keyword evidence="1" id="KW-0547">Nucleotide-binding</keyword>